<dbReference type="PANTHER" id="PTHR14456:SF2">
    <property type="entry name" value="INOSITOL-PENTAKISPHOSPHATE 2-KINASE"/>
    <property type="match status" value="1"/>
</dbReference>
<comment type="caution">
    <text evidence="9">The sequence shown here is derived from an EMBL/GenBank/DDBJ whole genome shotgun (WGS) entry which is preliminary data.</text>
</comment>
<dbReference type="GO" id="GO:0005524">
    <property type="term" value="F:ATP binding"/>
    <property type="evidence" value="ECO:0007669"/>
    <property type="project" value="UniProtKB-KW"/>
</dbReference>
<accession>A0A433QA72</accession>
<evidence type="ECO:0000256" key="4">
    <source>
        <dbReference type="ARBA" id="ARBA00022679"/>
    </source>
</evidence>
<keyword evidence="6 8" id="KW-0418">Kinase</keyword>
<dbReference type="EMBL" id="RBNJ01009913">
    <property type="protein sequence ID" value="RUS26687.1"/>
    <property type="molecule type" value="Genomic_DNA"/>
</dbReference>
<organism evidence="9 10">
    <name type="scientific">Jimgerdemannia flammicorona</name>
    <dbReference type="NCBI Taxonomy" id="994334"/>
    <lineage>
        <taxon>Eukaryota</taxon>
        <taxon>Fungi</taxon>
        <taxon>Fungi incertae sedis</taxon>
        <taxon>Mucoromycota</taxon>
        <taxon>Mucoromycotina</taxon>
        <taxon>Endogonomycetes</taxon>
        <taxon>Endogonales</taxon>
        <taxon>Endogonaceae</taxon>
        <taxon>Jimgerdemannia</taxon>
    </lineage>
</organism>
<proteinExistence type="predicted"/>
<dbReference type="GO" id="GO:0035299">
    <property type="term" value="F:inositol-1,3,4,5,6-pentakisphosphate 2-kinase activity"/>
    <property type="evidence" value="ECO:0007669"/>
    <property type="project" value="UniProtKB-EC"/>
</dbReference>
<comment type="function">
    <text evidence="8">Phosphorylates Ins(1,3,4,5,6)P5 at position 2 to form Ins(1,2,3,4,5,6)P6 (InsP6 or phytate).</text>
</comment>
<keyword evidence="7 8" id="KW-0067">ATP-binding</keyword>
<evidence type="ECO:0000313" key="10">
    <source>
        <dbReference type="Proteomes" id="UP000274822"/>
    </source>
</evidence>
<keyword evidence="4 8" id="KW-0808">Transferase</keyword>
<dbReference type="Pfam" id="PF06090">
    <property type="entry name" value="Ins_P5_2-kin"/>
    <property type="match status" value="2"/>
</dbReference>
<evidence type="ECO:0000256" key="1">
    <source>
        <dbReference type="ARBA" id="ARBA00001774"/>
    </source>
</evidence>
<dbReference type="InterPro" id="IPR009286">
    <property type="entry name" value="Ins_P5_2-kin"/>
</dbReference>
<dbReference type="PANTHER" id="PTHR14456">
    <property type="entry name" value="INOSITOL POLYPHOSPHATE KINASE 1"/>
    <property type="match status" value="1"/>
</dbReference>
<evidence type="ECO:0000256" key="2">
    <source>
        <dbReference type="ARBA" id="ARBA00012023"/>
    </source>
</evidence>
<dbReference type="InterPro" id="IPR043001">
    <property type="entry name" value="IP5_2-K_N_lobe"/>
</dbReference>
<keyword evidence="5 8" id="KW-0547">Nucleotide-binding</keyword>
<evidence type="ECO:0000256" key="6">
    <source>
        <dbReference type="ARBA" id="ARBA00022777"/>
    </source>
</evidence>
<name>A0A433QA72_9FUNG</name>
<comment type="domain">
    <text evidence="8">The EXKPK motif is conserved in inositol-pentakisphosphate 2-kinases of both family 1 and 2.</text>
</comment>
<dbReference type="EC" id="2.7.1.158" evidence="2 8"/>
<comment type="catalytic activity">
    <reaction evidence="1 8">
        <text>1D-myo-inositol 1,3,4,5,6-pentakisphosphate + ATP = 1D-myo-inositol hexakisphosphate + ADP + H(+)</text>
        <dbReference type="Rhea" id="RHEA:20313"/>
        <dbReference type="ChEBI" id="CHEBI:15378"/>
        <dbReference type="ChEBI" id="CHEBI:30616"/>
        <dbReference type="ChEBI" id="CHEBI:57733"/>
        <dbReference type="ChEBI" id="CHEBI:58130"/>
        <dbReference type="ChEBI" id="CHEBI:456216"/>
        <dbReference type="EC" id="2.7.1.158"/>
    </reaction>
</comment>
<evidence type="ECO:0000313" key="9">
    <source>
        <dbReference type="EMBL" id="RUS26687.1"/>
    </source>
</evidence>
<evidence type="ECO:0000256" key="8">
    <source>
        <dbReference type="RuleBase" id="RU364126"/>
    </source>
</evidence>
<keyword evidence="10" id="KW-1185">Reference proteome</keyword>
<evidence type="ECO:0000256" key="5">
    <source>
        <dbReference type="ARBA" id="ARBA00022741"/>
    </source>
</evidence>
<evidence type="ECO:0000256" key="3">
    <source>
        <dbReference type="ARBA" id="ARBA00014846"/>
    </source>
</evidence>
<gene>
    <name evidence="9" type="ORF">BC938DRAFT_484260</name>
</gene>
<dbReference type="GO" id="GO:0005634">
    <property type="term" value="C:nucleus"/>
    <property type="evidence" value="ECO:0007669"/>
    <property type="project" value="TreeGrafter"/>
</dbReference>
<dbReference type="AlphaFoldDB" id="A0A433QA72"/>
<dbReference type="Proteomes" id="UP000274822">
    <property type="component" value="Unassembled WGS sequence"/>
</dbReference>
<protein>
    <recommendedName>
        <fullName evidence="3 8">Inositol-pentakisphosphate 2-kinase</fullName>
        <ecNumber evidence="2 8">2.7.1.158</ecNumber>
    </recommendedName>
</protein>
<sequence>MDLGTQTLPHLLDPRLWRYRGEGNANVVLGYVGDDPRYAHHVLRLRKKDPVASPATSNTDRTAEQGILDVAFGLHIVAPLIGAEYVGPVILLEVTPAFLEAVSDSIHPHRPPHRLAKLVHPAQRINKLRSRPAALGLLTRRWYHAGNSVSTSIKDSCLTRIFLPSPHQPSANESTLIVLLSRILLREALLQRLKHLQRTLDALDVEGAYALYVRLVKEGIEIKEPDMGEWREVVRQYEERMRLEGRFESAHLVWYVSIPLVAGSHRSLPLPDPADSTFDPAMALHHLREFLLSVTLKDCSIMIALGRSDSVLDPGVVVIPEELDVARPGRAFVYTMRTIDLDPKPTRNISHYRKLDERIVECFVRGEEGKRCVE</sequence>
<reference evidence="9 10" key="1">
    <citation type="journal article" date="2018" name="New Phytol.">
        <title>Phylogenomics of Endogonaceae and evolution of mycorrhizas within Mucoromycota.</title>
        <authorList>
            <person name="Chang Y."/>
            <person name="Desiro A."/>
            <person name="Na H."/>
            <person name="Sandor L."/>
            <person name="Lipzen A."/>
            <person name="Clum A."/>
            <person name="Barry K."/>
            <person name="Grigoriev I.V."/>
            <person name="Martin F.M."/>
            <person name="Stajich J.E."/>
            <person name="Smith M.E."/>
            <person name="Bonito G."/>
            <person name="Spatafora J.W."/>
        </authorList>
    </citation>
    <scope>NUCLEOTIDE SEQUENCE [LARGE SCALE GENOMIC DNA]</scope>
    <source>
        <strain evidence="9 10">AD002</strain>
    </source>
</reference>
<dbReference type="Gene3D" id="3.30.200.110">
    <property type="entry name" value="Inositol-pentakisphosphate 2-kinase, N-lobe"/>
    <property type="match status" value="1"/>
</dbReference>
<dbReference type="GO" id="GO:0032958">
    <property type="term" value="P:inositol phosphate biosynthetic process"/>
    <property type="evidence" value="ECO:0007669"/>
    <property type="project" value="TreeGrafter"/>
</dbReference>
<evidence type="ECO:0000256" key="7">
    <source>
        <dbReference type="ARBA" id="ARBA00022840"/>
    </source>
</evidence>